<keyword evidence="7 9" id="KW-0807">Transducer</keyword>
<dbReference type="PANTHER" id="PTHR32089:SF112">
    <property type="entry name" value="LYSOZYME-LIKE PROTEIN-RELATED"/>
    <property type="match status" value="1"/>
</dbReference>
<organism evidence="13">
    <name type="scientific">Paenibacillus sp. SYP-B3998</name>
    <dbReference type="NCBI Taxonomy" id="2678564"/>
    <lineage>
        <taxon>Bacteria</taxon>
        <taxon>Bacillati</taxon>
        <taxon>Bacillota</taxon>
        <taxon>Bacilli</taxon>
        <taxon>Bacillales</taxon>
        <taxon>Paenibacillaceae</taxon>
        <taxon>Paenibacillus</taxon>
    </lineage>
</organism>
<dbReference type="CDD" id="cd06225">
    <property type="entry name" value="HAMP"/>
    <property type="match status" value="1"/>
</dbReference>
<dbReference type="GO" id="GO:0007165">
    <property type="term" value="P:signal transduction"/>
    <property type="evidence" value="ECO:0007669"/>
    <property type="project" value="UniProtKB-KW"/>
</dbReference>
<feature type="domain" description="HAMP" evidence="12">
    <location>
        <begin position="316"/>
        <end position="368"/>
    </location>
</feature>
<protein>
    <submittedName>
        <fullName evidence="13">Methyl-accepting chemotaxis protein</fullName>
    </submittedName>
</protein>
<keyword evidence="2" id="KW-1003">Cell membrane</keyword>
<reference evidence="13" key="1">
    <citation type="submission" date="2020-02" db="EMBL/GenBank/DDBJ databases">
        <authorList>
            <person name="Shen X.-R."/>
            <person name="Zhang Y.-X."/>
        </authorList>
    </citation>
    <scope>NUCLEOTIDE SEQUENCE</scope>
    <source>
        <strain evidence="13">SYP-B3998</strain>
    </source>
</reference>
<name>A0A6G4A4R7_9BACL</name>
<dbReference type="InterPro" id="IPR033479">
    <property type="entry name" value="dCache_1"/>
</dbReference>
<evidence type="ECO:0000256" key="2">
    <source>
        <dbReference type="ARBA" id="ARBA00022475"/>
    </source>
</evidence>
<dbReference type="Pfam" id="PF02743">
    <property type="entry name" value="dCache_1"/>
    <property type="match status" value="1"/>
</dbReference>
<dbReference type="Pfam" id="PF00672">
    <property type="entry name" value="HAMP"/>
    <property type="match status" value="1"/>
</dbReference>
<comment type="similarity">
    <text evidence="8">Belongs to the methyl-accepting chemotaxis (MCP) protein family.</text>
</comment>
<evidence type="ECO:0000259" key="11">
    <source>
        <dbReference type="PROSITE" id="PS50111"/>
    </source>
</evidence>
<accession>A0A6G4A4R7</accession>
<dbReference type="GO" id="GO:0005886">
    <property type="term" value="C:plasma membrane"/>
    <property type="evidence" value="ECO:0007669"/>
    <property type="project" value="UniProtKB-SubCell"/>
</dbReference>
<evidence type="ECO:0000259" key="12">
    <source>
        <dbReference type="PROSITE" id="PS50885"/>
    </source>
</evidence>
<feature type="transmembrane region" description="Helical" evidence="10">
    <location>
        <begin position="26"/>
        <end position="49"/>
    </location>
</feature>
<evidence type="ECO:0000256" key="5">
    <source>
        <dbReference type="ARBA" id="ARBA00022989"/>
    </source>
</evidence>
<dbReference type="InterPro" id="IPR003660">
    <property type="entry name" value="HAMP_dom"/>
</dbReference>
<keyword evidence="4 10" id="KW-0812">Transmembrane</keyword>
<keyword evidence="6 10" id="KW-0472">Membrane</keyword>
<dbReference type="SUPFAM" id="SSF58104">
    <property type="entry name" value="Methyl-accepting chemotaxis protein (MCP) signaling domain"/>
    <property type="match status" value="1"/>
</dbReference>
<evidence type="ECO:0000256" key="10">
    <source>
        <dbReference type="SAM" id="Phobius"/>
    </source>
</evidence>
<dbReference type="AlphaFoldDB" id="A0A6G4A4R7"/>
<evidence type="ECO:0000313" key="13">
    <source>
        <dbReference type="EMBL" id="NEW09372.1"/>
    </source>
</evidence>
<dbReference type="PROSITE" id="PS50885">
    <property type="entry name" value="HAMP"/>
    <property type="match status" value="1"/>
</dbReference>
<dbReference type="InterPro" id="IPR004089">
    <property type="entry name" value="MCPsignal_dom"/>
</dbReference>
<dbReference type="EMBL" id="JAAIKC010000017">
    <property type="protein sequence ID" value="NEW09372.1"/>
    <property type="molecule type" value="Genomic_DNA"/>
</dbReference>
<dbReference type="SMART" id="SM00283">
    <property type="entry name" value="MA"/>
    <property type="match status" value="1"/>
</dbReference>
<evidence type="ECO:0000256" key="9">
    <source>
        <dbReference type="PROSITE-ProRule" id="PRU00284"/>
    </source>
</evidence>
<gene>
    <name evidence="13" type="ORF">GK047_25850</name>
</gene>
<comment type="subcellular location">
    <subcellularLocation>
        <location evidence="1">Cell membrane</location>
        <topology evidence="1">Multi-pass membrane protein</topology>
    </subcellularLocation>
</comment>
<evidence type="ECO:0000256" key="1">
    <source>
        <dbReference type="ARBA" id="ARBA00004651"/>
    </source>
</evidence>
<feature type="domain" description="Methyl-accepting transducer" evidence="11">
    <location>
        <begin position="387"/>
        <end position="623"/>
    </location>
</feature>
<evidence type="ECO:0000256" key="7">
    <source>
        <dbReference type="ARBA" id="ARBA00023224"/>
    </source>
</evidence>
<sequence length="673" mass="72141">MKESRSHTTFNSFKNKVHLKSIKIRLLFFTGLLLLLSLLSISYLSYYFASNTVRDGIDEEVKASATVITQTLDTHLQSKLSVVKTLAKMAEGNFGNTEKQLDFIKKAQQQNPELTGIVFSHELSGGNSMNQNGEILDLSTRAYIKELNNGKSIISDPVASKVDNSLSVILGAPILNNQKVAGNFTASVAIADVTKTVSTAEFGKTGYATLLDSAGNVIYHREKERIMKTTVKDFNSPELTEAFNKAIKGEQGTFTYSFSGIDKFGYYARTSNNWVLILSAPLAELDAPVNNMASRMGLITIVIVFIGLVLTYILANRLTRPLVRLKQSIELVEAGDLNHVLIVRGGDEIAQAAVSFNRMTQTIKTILTEVSLSSNQLASSSEQLTAGAEQTSKVTEHIANAIQVVAEGAGRQVDSVTSGAYTAEDMSNKVRLIVDNTKQMSEATGVVTVKAKEGGLAVEHAVSQMGVIQNMVDELAMVIKTLGQRSDEIGNIVEIISGIAQQTNLLSLNASIEAARAGEAGKGFAVVASEIRKLADQTAYSAEQIAALVLSVQADTGHAAATMNTAVEEVESGRQAVNRNGDLFKEIQHGITGLGDLVGHVSGYAEQISEGAERIVTAIQTISEVAETNAGETQNVSASAEEQLASMQEVTSSAAALSNMAEDLRSMVDKFKI</sequence>
<dbReference type="SMART" id="SM00304">
    <property type="entry name" value="HAMP"/>
    <property type="match status" value="1"/>
</dbReference>
<dbReference type="CDD" id="cd11386">
    <property type="entry name" value="MCP_signal"/>
    <property type="match status" value="1"/>
</dbReference>
<feature type="transmembrane region" description="Helical" evidence="10">
    <location>
        <begin position="296"/>
        <end position="315"/>
    </location>
</feature>
<comment type="caution">
    <text evidence="13">The sequence shown here is derived from an EMBL/GenBank/DDBJ whole genome shotgun (WGS) entry which is preliminary data.</text>
</comment>
<dbReference type="RefSeq" id="WP_163953172.1">
    <property type="nucleotide sequence ID" value="NZ_JAAIKC010000017.1"/>
</dbReference>
<evidence type="ECO:0000256" key="3">
    <source>
        <dbReference type="ARBA" id="ARBA00022500"/>
    </source>
</evidence>
<evidence type="ECO:0000256" key="8">
    <source>
        <dbReference type="ARBA" id="ARBA00029447"/>
    </source>
</evidence>
<dbReference type="CDD" id="cd18773">
    <property type="entry name" value="PDC1_HK_sensor"/>
    <property type="match status" value="1"/>
</dbReference>
<dbReference type="GO" id="GO:0006935">
    <property type="term" value="P:chemotaxis"/>
    <property type="evidence" value="ECO:0007669"/>
    <property type="project" value="UniProtKB-KW"/>
</dbReference>
<proteinExistence type="inferred from homology"/>
<dbReference type="Gene3D" id="6.10.340.10">
    <property type="match status" value="1"/>
</dbReference>
<keyword evidence="3" id="KW-0145">Chemotaxis</keyword>
<evidence type="ECO:0000256" key="6">
    <source>
        <dbReference type="ARBA" id="ARBA00023136"/>
    </source>
</evidence>
<evidence type="ECO:0000256" key="4">
    <source>
        <dbReference type="ARBA" id="ARBA00022692"/>
    </source>
</evidence>
<dbReference type="Gene3D" id="1.10.287.950">
    <property type="entry name" value="Methyl-accepting chemotaxis protein"/>
    <property type="match status" value="1"/>
</dbReference>
<dbReference type="PANTHER" id="PTHR32089">
    <property type="entry name" value="METHYL-ACCEPTING CHEMOTAXIS PROTEIN MCPB"/>
    <property type="match status" value="1"/>
</dbReference>
<dbReference type="PROSITE" id="PS50111">
    <property type="entry name" value="CHEMOTAXIS_TRANSDUC_2"/>
    <property type="match status" value="1"/>
</dbReference>
<dbReference type="CDD" id="cd12912">
    <property type="entry name" value="PDC2_MCP_like"/>
    <property type="match status" value="1"/>
</dbReference>
<dbReference type="Pfam" id="PF00015">
    <property type="entry name" value="MCPsignal"/>
    <property type="match status" value="1"/>
</dbReference>
<keyword evidence="5 10" id="KW-1133">Transmembrane helix</keyword>
<dbReference type="Gene3D" id="3.30.450.20">
    <property type="entry name" value="PAS domain"/>
    <property type="match status" value="1"/>
</dbReference>